<evidence type="ECO:0000256" key="1">
    <source>
        <dbReference type="SAM" id="MobiDB-lite"/>
    </source>
</evidence>
<proteinExistence type="predicted"/>
<reference evidence="2 3" key="1">
    <citation type="journal article" date="2005" name="Science">
        <title>Comparative genomics of trypanosomatid parasitic protozoa.</title>
        <authorList>
            <person name="El-Sayed N.M."/>
            <person name="Myler P.J."/>
            <person name="Blandin G."/>
            <person name="Berriman M."/>
            <person name="Crabtree J."/>
            <person name="Aggarwal G."/>
            <person name="Caler E."/>
            <person name="Renauld H."/>
            <person name="Worthey E.A."/>
            <person name="Hertz-Fowler C."/>
            <person name="Ghedin E."/>
            <person name="Peacock C."/>
            <person name="Bartholomeu D.C."/>
            <person name="Haas B.J."/>
            <person name="Tran A.N."/>
            <person name="Wortman J.R."/>
            <person name="Alsmark U.C."/>
            <person name="Angiuoli S."/>
            <person name="Anupama A."/>
            <person name="Badger J."/>
            <person name="Bringaud F."/>
            <person name="Cadag E."/>
            <person name="Carlton J.M."/>
            <person name="Cerqueira G.C."/>
            <person name="Creasy T."/>
            <person name="Delcher A.L."/>
            <person name="Djikeng A."/>
            <person name="Embley T.M."/>
            <person name="Hauser C."/>
            <person name="Ivens A.C."/>
            <person name="Kummerfeld S.K."/>
            <person name="Pereira-Leal J.B."/>
            <person name="Nilsson D."/>
            <person name="Peterson J."/>
            <person name="Salzberg S.L."/>
            <person name="Shallom J."/>
            <person name="Silva J.C."/>
            <person name="Sundaram J."/>
            <person name="Westenberger S."/>
            <person name="White O."/>
            <person name="Melville S.E."/>
            <person name="Donelson J.E."/>
            <person name="Andersson B."/>
            <person name="Stuart K.D."/>
            <person name="Hall N."/>
        </authorList>
    </citation>
    <scope>NUCLEOTIDE SEQUENCE [LARGE SCALE GENOMIC DNA]</scope>
    <source>
        <strain evidence="2 3">927/4 GUTat10.1</strain>
    </source>
</reference>
<reference evidence="2 3" key="2">
    <citation type="journal article" date="2005" name="Science">
        <title>The genome of the African trypanosome Trypanosoma brucei.</title>
        <authorList>
            <person name="Berriman M."/>
            <person name="Ghedin E."/>
            <person name="Hertz-Fowler C."/>
            <person name="Blandin G."/>
            <person name="Renauld H."/>
            <person name="Bartholomeu D.C."/>
            <person name="Lennard N.J."/>
            <person name="Caler E."/>
            <person name="Hamlin N.E."/>
            <person name="Haas B."/>
            <person name="Bohme U."/>
            <person name="Hannick L."/>
            <person name="Aslett M.A."/>
            <person name="Shallom J."/>
            <person name="Marcello L."/>
            <person name="Hou L."/>
            <person name="Wickstead B."/>
            <person name="Alsmark U.C."/>
            <person name="Arrowsmith C."/>
            <person name="Atkin R.J."/>
            <person name="Barron A.J."/>
            <person name="Bringaud F."/>
            <person name="Brooks K."/>
            <person name="Carrington M."/>
            <person name="Cherevach I."/>
            <person name="Chillingworth T.J."/>
            <person name="Churcher C."/>
            <person name="Clark L.N."/>
            <person name="Corton C.H."/>
            <person name="Cronin A."/>
            <person name="Davies R.M."/>
            <person name="Doggett J."/>
            <person name="Djikeng A."/>
            <person name="Feldblyum T."/>
            <person name="Field M.C."/>
            <person name="Fraser A."/>
            <person name="Goodhead I."/>
            <person name="Hance Z."/>
            <person name="Harper D."/>
            <person name="Harris B.R."/>
            <person name="Hauser H."/>
            <person name="Hostetler J."/>
            <person name="Ivens A."/>
            <person name="Jagels K."/>
            <person name="Johnson D."/>
            <person name="Johnson J."/>
            <person name="Jones K."/>
            <person name="Kerhornou A.X."/>
            <person name="Koo H."/>
            <person name="Larke N."/>
            <person name="Landfear S."/>
            <person name="Larkin C."/>
            <person name="Leech V."/>
            <person name="Line A."/>
            <person name="Lord A."/>
            <person name="Macleod A."/>
            <person name="Mooney P.J."/>
            <person name="Moule S."/>
            <person name="Martin D.M."/>
            <person name="Morgan G.W."/>
            <person name="Mungall K."/>
            <person name="Norbertczak H."/>
            <person name="Ormond D."/>
            <person name="Pai G."/>
            <person name="Peacock C.S."/>
            <person name="Peterson J."/>
            <person name="Quail M.A."/>
            <person name="Rabbinowitsch E."/>
            <person name="Rajandream M.A."/>
            <person name="Reitter C."/>
            <person name="Salzberg S.L."/>
            <person name="Sanders M."/>
            <person name="Schobel S."/>
            <person name="Sharp S."/>
            <person name="Simmonds M."/>
            <person name="Simpson A.J."/>
            <person name="Tallon L."/>
            <person name="Turner C.M."/>
            <person name="Tait A."/>
            <person name="Tivey A.R."/>
            <person name="Van Aken S."/>
            <person name="Walker D."/>
            <person name="Wanless D."/>
            <person name="Wang S."/>
            <person name="White B."/>
            <person name="White O."/>
            <person name="Whitehead S."/>
            <person name="Woodward J."/>
            <person name="Wortman J."/>
            <person name="Adams M.D."/>
            <person name="Embley T.M."/>
            <person name="Gull K."/>
            <person name="Ullu E."/>
            <person name="Barry J.D."/>
            <person name="Fairlamb A.H."/>
            <person name="Opperdoes F."/>
            <person name="Barrell B.G."/>
            <person name="Donelson J.E."/>
            <person name="Hall N."/>
            <person name="Fraser C.M."/>
            <person name="Melville S.E."/>
            <person name="El-Sayed N.M."/>
        </authorList>
    </citation>
    <scope>NUCLEOTIDE SEQUENCE [LARGE SCALE GENOMIC DNA]</scope>
    <source>
        <strain evidence="2 3">927/4 GUTat10.1</strain>
    </source>
</reference>
<evidence type="ECO:0000313" key="3">
    <source>
        <dbReference type="Proteomes" id="UP000008524"/>
    </source>
</evidence>
<gene>
    <name evidence="2" type="ORF">Tb10.389.1090</name>
</gene>
<dbReference type="InParanoid" id="Q388Y5"/>
<dbReference type="KEGG" id="tbr:Tb10.389.1090"/>
<name>Q388Y5_TRYB2</name>
<accession>Q388Y5</accession>
<sequence length="124" mass="13619">MQKHKEEYATFEIGLGRNAHRSDLLARILPVPMTAQLTKVEKIIFSSFRAYTPLSIFGDTEGGSPIISAVVSAKPRQSTGRGGRKTPSPPNIFERVGHNVATLPELVEERVCNSDTFCACTKPF</sequence>
<feature type="region of interest" description="Disordered" evidence="1">
    <location>
        <begin position="72"/>
        <end position="94"/>
    </location>
</feature>
<dbReference type="EMBL" id="CM000208">
    <property type="protein sequence ID" value="EAN78635.1"/>
    <property type="molecule type" value="Genomic_DNA"/>
</dbReference>
<dbReference type="GeneID" id="3662672"/>
<dbReference type="RefSeq" id="XP_823463.1">
    <property type="nucleotide sequence ID" value="XM_818370.1"/>
</dbReference>
<dbReference type="Proteomes" id="UP000008524">
    <property type="component" value="Chromosome 10"/>
</dbReference>
<dbReference type="AlphaFoldDB" id="Q388Y5"/>
<dbReference type="VEuPathDB" id="TriTrypDB:Tb927.10.12580"/>
<protein>
    <recommendedName>
        <fullName evidence="4">T. brucei spp.-specific protein</fullName>
    </recommendedName>
</protein>
<evidence type="ECO:0000313" key="2">
    <source>
        <dbReference type="EMBL" id="EAN78635.1"/>
    </source>
</evidence>
<evidence type="ECO:0008006" key="4">
    <source>
        <dbReference type="Google" id="ProtNLM"/>
    </source>
</evidence>
<keyword evidence="3" id="KW-1185">Reference proteome</keyword>
<dbReference type="PaxDb" id="5691-EAN78635"/>
<organism evidence="2 3">
    <name type="scientific">Trypanosoma brucei brucei (strain 927/4 GUTat10.1)</name>
    <dbReference type="NCBI Taxonomy" id="185431"/>
    <lineage>
        <taxon>Eukaryota</taxon>
        <taxon>Discoba</taxon>
        <taxon>Euglenozoa</taxon>
        <taxon>Kinetoplastea</taxon>
        <taxon>Metakinetoplastina</taxon>
        <taxon>Trypanosomatida</taxon>
        <taxon>Trypanosomatidae</taxon>
        <taxon>Trypanosoma</taxon>
    </lineage>
</organism>